<dbReference type="PANTHER" id="PTHR30294">
    <property type="entry name" value="MEMBRANE COMPONENT OF ABC TRANSPORTER YHHJ-RELATED"/>
    <property type="match status" value="1"/>
</dbReference>
<accession>A0A4U8Q5X3</accession>
<dbReference type="GO" id="GO:0140359">
    <property type="term" value="F:ABC-type transporter activity"/>
    <property type="evidence" value="ECO:0007669"/>
    <property type="project" value="InterPro"/>
</dbReference>
<evidence type="ECO:0000256" key="6">
    <source>
        <dbReference type="SAM" id="Phobius"/>
    </source>
</evidence>
<feature type="transmembrane region" description="Helical" evidence="6">
    <location>
        <begin position="18"/>
        <end position="36"/>
    </location>
</feature>
<comment type="subcellular location">
    <subcellularLocation>
        <location evidence="1">Cell membrane</location>
        <topology evidence="1">Multi-pass membrane protein</topology>
    </subcellularLocation>
</comment>
<name>A0A4U8Q5X3_9FIRM</name>
<dbReference type="GO" id="GO:0005886">
    <property type="term" value="C:plasma membrane"/>
    <property type="evidence" value="ECO:0007669"/>
    <property type="project" value="UniProtKB-SubCell"/>
</dbReference>
<dbReference type="AlphaFoldDB" id="A0A4U8Q5X3"/>
<comment type="caution">
    <text evidence="8">The sequence shown here is derived from an EMBL/GenBank/DDBJ whole genome shotgun (WGS) entry which is preliminary data.</text>
</comment>
<keyword evidence="2" id="KW-1003">Cell membrane</keyword>
<dbReference type="STRING" id="180332.GCA_000797495_00696"/>
<reference evidence="8 9" key="1">
    <citation type="journal article" date="2019" name="Anaerobe">
        <title>Detection of Robinsoniella peoriensis in multiple bone samples of a trauma patient.</title>
        <authorList>
            <person name="Schrottner P."/>
            <person name="Hartwich K."/>
            <person name="Bunk B."/>
            <person name="Schober I."/>
            <person name="Helbig S."/>
            <person name="Rudolph W.W."/>
            <person name="Gunzer F."/>
        </authorList>
    </citation>
    <scope>NUCLEOTIDE SEQUENCE [LARGE SCALE GENOMIC DNA]</scope>
    <source>
        <strain evidence="8 9">DSM 106044</strain>
    </source>
</reference>
<dbReference type="Proteomes" id="UP000306509">
    <property type="component" value="Unassembled WGS sequence"/>
</dbReference>
<dbReference type="RefSeq" id="WP_138003010.1">
    <property type="nucleotide sequence ID" value="NZ_QGQD01000063.1"/>
</dbReference>
<evidence type="ECO:0000259" key="7">
    <source>
        <dbReference type="Pfam" id="PF12698"/>
    </source>
</evidence>
<dbReference type="Pfam" id="PF12698">
    <property type="entry name" value="ABC2_membrane_3"/>
    <property type="match status" value="1"/>
</dbReference>
<evidence type="ECO:0000313" key="9">
    <source>
        <dbReference type="Proteomes" id="UP000306509"/>
    </source>
</evidence>
<feature type="transmembrane region" description="Helical" evidence="6">
    <location>
        <begin position="266"/>
        <end position="287"/>
    </location>
</feature>
<sequence>MQVFNCFYKIIKKNIGGLLLYFGIFIGLAILMSNVTSGTEMQSFQDTKIQIAVIDRDGSELSRALKEYMGSRQNLVEIEDDKEKMQDNLFARKVEYILIIPAGFEEKIKNGEEVYTENIKVPGSYTGYFADSQVSQYLKSLKTYLAAGYSVTDAAKNVSEDLELKGQVTLQGDTVKASMPSVYYYLRYIPYALMAVLIYGISPALRAFQNRDLKKRNECGAMTMNQRNKQIMTACVAFSAVVWGVFMIMAVVLYRGQLLDGNIKYGILNTIAFLLLAASIAFMVGMLVKSDNALTALVNIISLGFCFMGGVFVPQEVMSEKVLAFCKFVPSFWYVKVNDMLGGAIGITHQMRTDVWMGILVQVGFAAAIFALTLVLIKKTRV</sequence>
<keyword evidence="5 6" id="KW-0472">Membrane</keyword>
<dbReference type="Gene3D" id="3.40.1710.10">
    <property type="entry name" value="abc type-2 transporter like domain"/>
    <property type="match status" value="1"/>
</dbReference>
<feature type="domain" description="ABC-2 type transporter transmembrane" evidence="7">
    <location>
        <begin position="19"/>
        <end position="376"/>
    </location>
</feature>
<feature type="transmembrane region" description="Helical" evidence="6">
    <location>
        <begin position="294"/>
        <end position="313"/>
    </location>
</feature>
<evidence type="ECO:0000313" key="8">
    <source>
        <dbReference type="EMBL" id="TLC99858.1"/>
    </source>
</evidence>
<evidence type="ECO:0000256" key="1">
    <source>
        <dbReference type="ARBA" id="ARBA00004651"/>
    </source>
</evidence>
<evidence type="ECO:0000256" key="5">
    <source>
        <dbReference type="ARBA" id="ARBA00023136"/>
    </source>
</evidence>
<dbReference type="InterPro" id="IPR013525">
    <property type="entry name" value="ABC2_TM"/>
</dbReference>
<feature type="transmembrane region" description="Helical" evidence="6">
    <location>
        <begin position="231"/>
        <end position="254"/>
    </location>
</feature>
<dbReference type="InterPro" id="IPR051449">
    <property type="entry name" value="ABC-2_transporter_component"/>
</dbReference>
<dbReference type="PANTHER" id="PTHR30294:SF29">
    <property type="entry name" value="MULTIDRUG ABC TRANSPORTER PERMEASE YBHS-RELATED"/>
    <property type="match status" value="1"/>
</dbReference>
<evidence type="ECO:0000256" key="4">
    <source>
        <dbReference type="ARBA" id="ARBA00022989"/>
    </source>
</evidence>
<protein>
    <submittedName>
        <fullName evidence="8">ABC-2 family transporter protein</fullName>
    </submittedName>
</protein>
<proteinExistence type="predicted"/>
<keyword evidence="9" id="KW-1185">Reference proteome</keyword>
<keyword evidence="4 6" id="KW-1133">Transmembrane helix</keyword>
<organism evidence="8 9">
    <name type="scientific">Robinsoniella peoriensis</name>
    <dbReference type="NCBI Taxonomy" id="180332"/>
    <lineage>
        <taxon>Bacteria</taxon>
        <taxon>Bacillati</taxon>
        <taxon>Bacillota</taxon>
        <taxon>Clostridia</taxon>
        <taxon>Lachnospirales</taxon>
        <taxon>Lachnospiraceae</taxon>
        <taxon>Robinsoniella</taxon>
    </lineage>
</organism>
<gene>
    <name evidence="8" type="ORF">DSM106044_03290</name>
</gene>
<evidence type="ECO:0000256" key="3">
    <source>
        <dbReference type="ARBA" id="ARBA00022692"/>
    </source>
</evidence>
<feature type="transmembrane region" description="Helical" evidence="6">
    <location>
        <begin position="355"/>
        <end position="377"/>
    </location>
</feature>
<feature type="transmembrane region" description="Helical" evidence="6">
    <location>
        <begin position="188"/>
        <end position="208"/>
    </location>
</feature>
<dbReference type="EMBL" id="QGQD01000063">
    <property type="protein sequence ID" value="TLC99858.1"/>
    <property type="molecule type" value="Genomic_DNA"/>
</dbReference>
<keyword evidence="3 6" id="KW-0812">Transmembrane</keyword>
<evidence type="ECO:0000256" key="2">
    <source>
        <dbReference type="ARBA" id="ARBA00022475"/>
    </source>
</evidence>